<dbReference type="EC" id="2.4.-.-" evidence="9"/>
<keyword evidence="4 7" id="KW-0812">Transmembrane</keyword>
<dbReference type="SUPFAM" id="SSF53448">
    <property type="entry name" value="Nucleotide-diphospho-sugar transferases"/>
    <property type="match status" value="1"/>
</dbReference>
<keyword evidence="3 9" id="KW-0808">Transferase</keyword>
<dbReference type="Proteomes" id="UP001182991">
    <property type="component" value="Unassembled WGS sequence"/>
</dbReference>
<dbReference type="RefSeq" id="WP_311401593.1">
    <property type="nucleotide sequence ID" value="NZ_JAVRBG010000007.1"/>
</dbReference>
<feature type="transmembrane region" description="Helical" evidence="7">
    <location>
        <begin position="238"/>
        <end position="263"/>
    </location>
</feature>
<dbReference type="CDD" id="cd04187">
    <property type="entry name" value="DPM1_like_bac"/>
    <property type="match status" value="1"/>
</dbReference>
<evidence type="ECO:0000256" key="2">
    <source>
        <dbReference type="ARBA" id="ARBA00022676"/>
    </source>
</evidence>
<evidence type="ECO:0000313" key="10">
    <source>
        <dbReference type="Proteomes" id="UP001182991"/>
    </source>
</evidence>
<dbReference type="Gene3D" id="3.90.550.10">
    <property type="entry name" value="Spore Coat Polysaccharide Biosynthesis Protein SpsA, Chain A"/>
    <property type="match status" value="1"/>
</dbReference>
<dbReference type="PANTHER" id="PTHR48090:SF1">
    <property type="entry name" value="PROPHAGE BACTOPRENOL GLUCOSYL TRANSFERASE HOMOLOG"/>
    <property type="match status" value="1"/>
</dbReference>
<evidence type="ECO:0000256" key="7">
    <source>
        <dbReference type="SAM" id="Phobius"/>
    </source>
</evidence>
<comment type="subcellular location">
    <subcellularLocation>
        <location evidence="1">Membrane</location>
        <topology evidence="1">Multi-pass membrane protein</topology>
    </subcellularLocation>
</comment>
<gene>
    <name evidence="9" type="ORF">RLT85_08435</name>
</gene>
<evidence type="ECO:0000256" key="4">
    <source>
        <dbReference type="ARBA" id="ARBA00022692"/>
    </source>
</evidence>
<name>A0ABU2KIW6_9FLAO</name>
<dbReference type="Pfam" id="PF00535">
    <property type="entry name" value="Glycos_transf_2"/>
    <property type="match status" value="1"/>
</dbReference>
<evidence type="ECO:0000313" key="9">
    <source>
        <dbReference type="EMBL" id="MDT0294660.1"/>
    </source>
</evidence>
<evidence type="ECO:0000256" key="3">
    <source>
        <dbReference type="ARBA" id="ARBA00022679"/>
    </source>
</evidence>
<proteinExistence type="predicted"/>
<dbReference type="PANTHER" id="PTHR48090">
    <property type="entry name" value="UNDECAPRENYL-PHOSPHATE 4-DEOXY-4-FORMAMIDO-L-ARABINOSE TRANSFERASE-RELATED"/>
    <property type="match status" value="1"/>
</dbReference>
<comment type="caution">
    <text evidence="9">The sequence shown here is derived from an EMBL/GenBank/DDBJ whole genome shotgun (WGS) entry which is preliminary data.</text>
</comment>
<evidence type="ECO:0000256" key="1">
    <source>
        <dbReference type="ARBA" id="ARBA00004141"/>
    </source>
</evidence>
<keyword evidence="2 9" id="KW-0328">Glycosyltransferase</keyword>
<evidence type="ECO:0000256" key="5">
    <source>
        <dbReference type="ARBA" id="ARBA00022989"/>
    </source>
</evidence>
<dbReference type="InterPro" id="IPR001173">
    <property type="entry name" value="Glyco_trans_2-like"/>
</dbReference>
<sequence length="316" mass="36323">MDLKTPQLAIILPCYNEETILDYSKSHLLKKLTYLMDEKKISADSKLCFVDDGSKDDTWKILDSYKEKSIIAIKLANNFGHQFALLAGLDTLKNNFDIYITIDVDLQDDIDCIDKMIDAYDNGDDIVYGVRNDRQNDTYFKRKTATLFYDLMLRMGVKSIKHHADFRLISNKVLLEFLKFKESHLFLRGIFPEIGFKQGVVYYKRKERSLGESKYPLKKMLAFAWDGITSFSNKPLKIVLYIGVFSIILSFFLTLYALIQLLIGNVVSGWTSILIAVVFFGGIQTLAIGVIGEYIGKIYYQVKGRPRYIIEKLKNA</sequence>
<organism evidence="9 10">
    <name type="scientific">Mesonia ostreae</name>
    <dbReference type="NCBI Taxonomy" id="861110"/>
    <lineage>
        <taxon>Bacteria</taxon>
        <taxon>Pseudomonadati</taxon>
        <taxon>Bacteroidota</taxon>
        <taxon>Flavobacteriia</taxon>
        <taxon>Flavobacteriales</taxon>
        <taxon>Flavobacteriaceae</taxon>
        <taxon>Mesonia</taxon>
    </lineage>
</organism>
<keyword evidence="10" id="KW-1185">Reference proteome</keyword>
<keyword evidence="5 7" id="KW-1133">Transmembrane helix</keyword>
<dbReference type="InterPro" id="IPR050256">
    <property type="entry name" value="Glycosyltransferase_2"/>
</dbReference>
<dbReference type="EMBL" id="JAVRBG010000007">
    <property type="protein sequence ID" value="MDT0294660.1"/>
    <property type="molecule type" value="Genomic_DNA"/>
</dbReference>
<accession>A0ABU2KIW6</accession>
<feature type="domain" description="Glycosyltransferase 2-like" evidence="8">
    <location>
        <begin position="10"/>
        <end position="146"/>
    </location>
</feature>
<feature type="transmembrane region" description="Helical" evidence="7">
    <location>
        <begin position="269"/>
        <end position="295"/>
    </location>
</feature>
<reference evidence="10" key="1">
    <citation type="submission" date="2023-07" db="EMBL/GenBank/DDBJ databases">
        <title>Isolating and identifying novel microbial strains from the Mariana Trench.</title>
        <authorList>
            <person name="Fu H."/>
        </authorList>
    </citation>
    <scope>NUCLEOTIDE SEQUENCE [LARGE SCALE GENOMIC DNA]</scope>
    <source>
        <strain evidence="10">T-y2</strain>
    </source>
</reference>
<protein>
    <submittedName>
        <fullName evidence="9">Glycosyltransferase family 2 protein</fullName>
        <ecNumber evidence="9">2.4.-.-</ecNumber>
    </submittedName>
</protein>
<dbReference type="GO" id="GO:0016757">
    <property type="term" value="F:glycosyltransferase activity"/>
    <property type="evidence" value="ECO:0007669"/>
    <property type="project" value="UniProtKB-KW"/>
</dbReference>
<evidence type="ECO:0000256" key="6">
    <source>
        <dbReference type="ARBA" id="ARBA00023136"/>
    </source>
</evidence>
<keyword evidence="6 7" id="KW-0472">Membrane</keyword>
<evidence type="ECO:0000259" key="8">
    <source>
        <dbReference type="Pfam" id="PF00535"/>
    </source>
</evidence>
<dbReference type="InterPro" id="IPR029044">
    <property type="entry name" value="Nucleotide-diphossugar_trans"/>
</dbReference>